<feature type="compositionally biased region" description="Polar residues" evidence="10">
    <location>
        <begin position="836"/>
        <end position="851"/>
    </location>
</feature>
<dbReference type="HOGENOM" id="CLU_293910_0_0_1"/>
<protein>
    <recommendedName>
        <fullName evidence="11">C2H2-type domain-containing protein</fullName>
    </recommendedName>
</protein>
<dbReference type="PANTHER" id="PTHR24394:SF48">
    <property type="entry name" value="ZINC FINGER PROTEIN 771"/>
    <property type="match status" value="1"/>
</dbReference>
<feature type="domain" description="C2H2-type" evidence="11">
    <location>
        <begin position="903"/>
        <end position="932"/>
    </location>
</feature>
<feature type="region of interest" description="Disordered" evidence="10">
    <location>
        <begin position="81"/>
        <end position="204"/>
    </location>
</feature>
<keyword evidence="8" id="KW-0539">Nucleus</keyword>
<dbReference type="SUPFAM" id="SSF57667">
    <property type="entry name" value="beta-beta-alpha zinc fingers"/>
    <property type="match status" value="1"/>
</dbReference>
<evidence type="ECO:0000256" key="4">
    <source>
        <dbReference type="ARBA" id="ARBA00022771"/>
    </source>
</evidence>
<dbReference type="InterPro" id="IPR013087">
    <property type="entry name" value="Znf_C2H2_type"/>
</dbReference>
<dbReference type="RefSeq" id="XP_003031752.1">
    <property type="nucleotide sequence ID" value="XM_003031706.1"/>
</dbReference>
<keyword evidence="5" id="KW-0862">Zinc</keyword>
<feature type="region of interest" description="Disordered" evidence="10">
    <location>
        <begin position="730"/>
        <end position="770"/>
    </location>
</feature>
<feature type="region of interest" description="Disordered" evidence="10">
    <location>
        <begin position="800"/>
        <end position="877"/>
    </location>
</feature>
<evidence type="ECO:0000256" key="3">
    <source>
        <dbReference type="ARBA" id="ARBA00022737"/>
    </source>
</evidence>
<dbReference type="InParanoid" id="D8Q4U5"/>
<evidence type="ECO:0000256" key="2">
    <source>
        <dbReference type="ARBA" id="ARBA00022723"/>
    </source>
</evidence>
<keyword evidence="6" id="KW-0805">Transcription regulation</keyword>
<dbReference type="GeneID" id="9596289"/>
<feature type="compositionally biased region" description="Polar residues" evidence="10">
    <location>
        <begin position="755"/>
        <end position="768"/>
    </location>
</feature>
<dbReference type="OMA" id="MWINIDE"/>
<feature type="compositionally biased region" description="Polar residues" evidence="10">
    <location>
        <begin position="110"/>
        <end position="119"/>
    </location>
</feature>
<dbReference type="GO" id="GO:0005634">
    <property type="term" value="C:nucleus"/>
    <property type="evidence" value="ECO:0007669"/>
    <property type="project" value="UniProtKB-SubCell"/>
</dbReference>
<dbReference type="AlphaFoldDB" id="D8Q4U5"/>
<dbReference type="GO" id="GO:0000981">
    <property type="term" value="F:DNA-binding transcription factor activity, RNA polymerase II-specific"/>
    <property type="evidence" value="ECO:0007669"/>
    <property type="project" value="TreeGrafter"/>
</dbReference>
<dbReference type="GO" id="GO:0008270">
    <property type="term" value="F:zinc ion binding"/>
    <property type="evidence" value="ECO:0007669"/>
    <property type="project" value="UniProtKB-KW"/>
</dbReference>
<feature type="compositionally biased region" description="Low complexity" evidence="10">
    <location>
        <begin position="98"/>
        <end position="109"/>
    </location>
</feature>
<dbReference type="Gene3D" id="3.30.160.60">
    <property type="entry name" value="Classic Zinc Finger"/>
    <property type="match status" value="2"/>
</dbReference>
<reference evidence="12 13" key="1">
    <citation type="journal article" date="2010" name="Nat. Biotechnol.">
        <title>Genome sequence of the model mushroom Schizophyllum commune.</title>
        <authorList>
            <person name="Ohm R.A."/>
            <person name="de Jong J.F."/>
            <person name="Lugones L.G."/>
            <person name="Aerts A."/>
            <person name="Kothe E."/>
            <person name="Stajich J.E."/>
            <person name="de Vries R.P."/>
            <person name="Record E."/>
            <person name="Levasseur A."/>
            <person name="Baker S.E."/>
            <person name="Bartholomew K.A."/>
            <person name="Coutinho P.M."/>
            <person name="Erdmann S."/>
            <person name="Fowler T.J."/>
            <person name="Gathman A.C."/>
            <person name="Lombard V."/>
            <person name="Henrissat B."/>
            <person name="Knabe N."/>
            <person name="Kuees U."/>
            <person name="Lilly W.W."/>
            <person name="Lindquist E."/>
            <person name="Lucas S."/>
            <person name="Magnuson J.K."/>
            <person name="Piumi F."/>
            <person name="Raudaskoski M."/>
            <person name="Salamov A."/>
            <person name="Schmutz J."/>
            <person name="Schwarze F.W.M.R."/>
            <person name="vanKuyk P.A."/>
            <person name="Horton J.S."/>
            <person name="Grigoriev I.V."/>
            <person name="Woesten H.A.B."/>
        </authorList>
    </citation>
    <scope>NUCLEOTIDE SEQUENCE [LARGE SCALE GENOMIC DNA]</scope>
    <source>
        <strain evidence="13">H4-8 / FGSC 9210</strain>
    </source>
</reference>
<dbReference type="PROSITE" id="PS50157">
    <property type="entry name" value="ZINC_FINGER_C2H2_2"/>
    <property type="match status" value="2"/>
</dbReference>
<name>D8Q4U5_SCHCM</name>
<feature type="compositionally biased region" description="Low complexity" evidence="10">
    <location>
        <begin position="120"/>
        <end position="130"/>
    </location>
</feature>
<dbReference type="PANTHER" id="PTHR24394">
    <property type="entry name" value="ZINC FINGER PROTEIN"/>
    <property type="match status" value="1"/>
</dbReference>
<dbReference type="KEGG" id="scm:SCHCO_02667924"/>
<dbReference type="InterPro" id="IPR036236">
    <property type="entry name" value="Znf_C2H2_sf"/>
</dbReference>
<evidence type="ECO:0000256" key="10">
    <source>
        <dbReference type="SAM" id="MobiDB-lite"/>
    </source>
</evidence>
<feature type="region of interest" description="Disordered" evidence="10">
    <location>
        <begin position="1004"/>
        <end position="1033"/>
    </location>
</feature>
<evidence type="ECO:0000256" key="1">
    <source>
        <dbReference type="ARBA" id="ARBA00004123"/>
    </source>
</evidence>
<dbReference type="Pfam" id="PF00096">
    <property type="entry name" value="zf-C2H2"/>
    <property type="match status" value="1"/>
</dbReference>
<feature type="non-terminal residue" evidence="12">
    <location>
        <position position="1033"/>
    </location>
</feature>
<evidence type="ECO:0000256" key="6">
    <source>
        <dbReference type="ARBA" id="ARBA00023015"/>
    </source>
</evidence>
<keyword evidence="3" id="KW-0677">Repeat</keyword>
<evidence type="ECO:0000256" key="5">
    <source>
        <dbReference type="ARBA" id="ARBA00022833"/>
    </source>
</evidence>
<feature type="domain" description="C2H2-type" evidence="11">
    <location>
        <begin position="875"/>
        <end position="902"/>
    </location>
</feature>
<keyword evidence="2" id="KW-0479">Metal-binding</keyword>
<dbReference type="EMBL" id="GL377306">
    <property type="protein sequence ID" value="EFI96849.1"/>
    <property type="molecule type" value="Genomic_DNA"/>
</dbReference>
<keyword evidence="7" id="KW-0804">Transcription</keyword>
<gene>
    <name evidence="12" type="ORF">SCHCODRAFT_109000</name>
</gene>
<dbReference type="eggNOG" id="KOG1721">
    <property type="taxonomic scope" value="Eukaryota"/>
</dbReference>
<feature type="compositionally biased region" description="Basic and acidic residues" evidence="10">
    <location>
        <begin position="741"/>
        <end position="754"/>
    </location>
</feature>
<evidence type="ECO:0000259" key="11">
    <source>
        <dbReference type="PROSITE" id="PS50157"/>
    </source>
</evidence>
<evidence type="ECO:0000256" key="8">
    <source>
        <dbReference type="ARBA" id="ARBA00023242"/>
    </source>
</evidence>
<proteinExistence type="predicted"/>
<feature type="compositionally biased region" description="Low complexity" evidence="10">
    <location>
        <begin position="138"/>
        <end position="158"/>
    </location>
</feature>
<dbReference type="OrthoDB" id="3267196at2759"/>
<dbReference type="VEuPathDB" id="FungiDB:SCHCODRAFT_02667924"/>
<keyword evidence="13" id="KW-1185">Reference proteome</keyword>
<dbReference type="SMART" id="SM00355">
    <property type="entry name" value="ZnF_C2H2"/>
    <property type="match status" value="2"/>
</dbReference>
<accession>D8Q4U5</accession>
<sequence length="1033" mass="114230">MPTLSPDDSEALAALIGVYGEGIVEQYAKATFPTVLIKLRNLTAKNASQWINIQRFTDWIVTASQDLDDTLPAGQNNTALALDSTPLASPGTPFRSRTNIPFNTPITNTLQTPTKSSNAASYRAPSSSLPPSSPPGYSPLREPLSLPPLSDSPDLPELFVPTPIEKRKRHSTGDSDMPVIISNPTSPLKPKKKKKKAKAASPKVVINRQTSARELVVLPVEPLPPYFDVPHEKNEVAYLLDLNDHPDLHRYRNKEGAELNMGQLIIQHNHDTLQQHKNNTRRTKVIALDNVECFVLGFNCKGVYHCSEFDKAMLDTFETFERYEADEEDMKTLFDAERDLSQHSAQSLVARVATLFHDANNEPCRKEGCNGVAVYRKFKSAPMNYDGKAGFIGCSCWRPGDKNGDHRFYVIPRQISEDHVKELFKNNGRFDVADLGEADLQPCVRMRLLRNGGKGKQICPYPHISDGKAVQGRMIHRACHARGNIYFPVDPTDRRALVLLHNVPHNHPAPPPSKTTPTGETLYTQAVEKVADKTMLRVDMAPTTRDVFGSKLPSAVDPGLSSSRKKRDIMYHSGVTVARIYCERETRVAFKRMWKYLWDTVERLTGERVKFHFLDGSGIKAIIVDGCKRQVEGLGDDLVERCLASNNPDFAGKKQDPNVVVQYLLKTCITHFERKVDELAKVCEKEIIDKEVGSDFFLYYRSYTILYNNVYYNGKVDAAEFHRAEANLARELPHGPARGAKSADDRRQVRRQEMENTASDSVSDSQPSGVALLPISGTGANLELYSTAPLAQPVFGSCGSTNPSHASPQLPLIQRSKIVGYPTRRSRTRDHGDMMSSVQWAPGTQNAASTVGQPPPPASGPSQTTAEPEGSPADRTCKKCGRIFTRPSALFTHMNTHTGKRPHECGAPGCNSAFAARSNMLRHRRTHGEEVVAALEERERREAAARPPPPAVFSTPIVNGQVGNGGAPVNVQWMTPNRASRAYRRYPDVIPQVEANVVTPVAPGTSSSAPVYWQGAGPQQDGQNGLESSYRWA</sequence>
<organism evidence="13">
    <name type="scientific">Schizophyllum commune (strain H4-8 / FGSC 9210)</name>
    <name type="common">Split gill fungus</name>
    <dbReference type="NCBI Taxonomy" id="578458"/>
    <lineage>
        <taxon>Eukaryota</taxon>
        <taxon>Fungi</taxon>
        <taxon>Dikarya</taxon>
        <taxon>Basidiomycota</taxon>
        <taxon>Agaricomycotina</taxon>
        <taxon>Agaricomycetes</taxon>
        <taxon>Agaricomycetidae</taxon>
        <taxon>Agaricales</taxon>
        <taxon>Schizophyllaceae</taxon>
        <taxon>Schizophyllum</taxon>
    </lineage>
</organism>
<keyword evidence="4 9" id="KW-0863">Zinc-finger</keyword>
<comment type="subcellular location">
    <subcellularLocation>
        <location evidence="1">Nucleus</location>
    </subcellularLocation>
</comment>
<evidence type="ECO:0000313" key="12">
    <source>
        <dbReference type="EMBL" id="EFI96849.1"/>
    </source>
</evidence>
<dbReference type="GO" id="GO:0003677">
    <property type="term" value="F:DNA binding"/>
    <property type="evidence" value="ECO:0007669"/>
    <property type="project" value="UniProtKB-KW"/>
</dbReference>
<feature type="compositionally biased region" description="Basic residues" evidence="10">
    <location>
        <begin position="189"/>
        <end position="198"/>
    </location>
</feature>
<dbReference type="PROSITE" id="PS00028">
    <property type="entry name" value="ZINC_FINGER_C2H2_1"/>
    <property type="match status" value="2"/>
</dbReference>
<evidence type="ECO:0000256" key="7">
    <source>
        <dbReference type="ARBA" id="ARBA00023163"/>
    </source>
</evidence>
<evidence type="ECO:0000256" key="9">
    <source>
        <dbReference type="PROSITE-ProRule" id="PRU00042"/>
    </source>
</evidence>
<evidence type="ECO:0000313" key="13">
    <source>
        <dbReference type="Proteomes" id="UP000007431"/>
    </source>
</evidence>
<dbReference type="Proteomes" id="UP000007431">
    <property type="component" value="Unassembled WGS sequence"/>
</dbReference>